<dbReference type="Pfam" id="PF01464">
    <property type="entry name" value="SLT"/>
    <property type="match status" value="1"/>
</dbReference>
<feature type="region of interest" description="Disordered" evidence="3">
    <location>
        <begin position="62"/>
        <end position="84"/>
    </location>
</feature>
<dbReference type="HOGENOM" id="CLU_083315_0_0_5"/>
<dbReference type="EMBL" id="CP000830">
    <property type="protein sequence ID" value="ABV92875.1"/>
    <property type="molecule type" value="Genomic_DNA"/>
</dbReference>
<keyword evidence="6" id="KW-0808">Transferase</keyword>
<feature type="domain" description="Transglycosylase SLT" evidence="5">
    <location>
        <begin position="148"/>
        <end position="236"/>
    </location>
</feature>
<dbReference type="AlphaFoldDB" id="A8LHS8"/>
<proteinExistence type="inferred from homology"/>
<dbReference type="GO" id="GO:0000270">
    <property type="term" value="P:peptidoglycan metabolic process"/>
    <property type="evidence" value="ECO:0007669"/>
    <property type="project" value="InterPro"/>
</dbReference>
<keyword evidence="6" id="KW-0328">Glycosyltransferase</keyword>
<dbReference type="PANTHER" id="PTHR37423">
    <property type="entry name" value="SOLUBLE LYTIC MUREIN TRANSGLYCOSYLASE-RELATED"/>
    <property type="match status" value="1"/>
</dbReference>
<evidence type="ECO:0000313" key="7">
    <source>
        <dbReference type="Proteomes" id="UP000006833"/>
    </source>
</evidence>
<dbReference type="eggNOG" id="COG0741">
    <property type="taxonomic scope" value="Bacteria"/>
</dbReference>
<dbReference type="Proteomes" id="UP000006833">
    <property type="component" value="Chromosome"/>
</dbReference>
<comment type="similarity">
    <text evidence="2">Belongs to the virb1 family.</text>
</comment>
<dbReference type="RefSeq" id="WP_012177805.1">
    <property type="nucleotide sequence ID" value="NC_009952.1"/>
</dbReference>
<evidence type="ECO:0000256" key="4">
    <source>
        <dbReference type="SAM" id="SignalP"/>
    </source>
</evidence>
<evidence type="ECO:0000259" key="5">
    <source>
        <dbReference type="Pfam" id="PF01464"/>
    </source>
</evidence>
<dbReference type="GO" id="GO:0016020">
    <property type="term" value="C:membrane"/>
    <property type="evidence" value="ECO:0007669"/>
    <property type="project" value="InterPro"/>
</dbReference>
<evidence type="ECO:0000313" key="6">
    <source>
        <dbReference type="EMBL" id="ABV92875.1"/>
    </source>
</evidence>
<comment type="similarity">
    <text evidence="1">Belongs to the transglycosylase Slt family.</text>
</comment>
<dbReference type="GO" id="GO:0016757">
    <property type="term" value="F:glycosyltransferase activity"/>
    <property type="evidence" value="ECO:0007669"/>
    <property type="project" value="UniProtKB-KW"/>
</dbReference>
<reference evidence="7" key="1">
    <citation type="journal article" date="2010" name="ISME J.">
        <title>The complete genome sequence of the algal symbiont Dinoroseobacter shibae: a hitchhiker's guide to life in the sea.</title>
        <authorList>
            <person name="Wagner-Dobler I."/>
            <person name="Ballhausen B."/>
            <person name="Berger M."/>
            <person name="Brinkhoff T."/>
            <person name="Buchholz I."/>
            <person name="Bunk B."/>
            <person name="Cypionka H."/>
            <person name="Daniel R."/>
            <person name="Drepper T."/>
            <person name="Gerdts G."/>
            <person name="Hahnke S."/>
            <person name="Han C."/>
            <person name="Jahn D."/>
            <person name="Kalhoefer D."/>
            <person name="Kiss H."/>
            <person name="Klenk H.P."/>
            <person name="Kyrpides N."/>
            <person name="Liebl W."/>
            <person name="Liesegang H."/>
            <person name="Meincke L."/>
            <person name="Pati A."/>
            <person name="Petersen J."/>
            <person name="Piekarski T."/>
            <person name="Pommerenke C."/>
            <person name="Pradella S."/>
            <person name="Pukall R."/>
            <person name="Rabus R."/>
            <person name="Stackebrandt E."/>
            <person name="Thole S."/>
            <person name="Thompson L."/>
            <person name="Tielen P."/>
            <person name="Tomasch J."/>
            <person name="von Jan M."/>
            <person name="Wanphrut N."/>
            <person name="Wichels A."/>
            <person name="Zech H."/>
            <person name="Simon M."/>
        </authorList>
    </citation>
    <scope>NUCLEOTIDE SEQUENCE [LARGE SCALE GENOMIC DNA]</scope>
    <source>
        <strain evidence="7">DSM 16493 / NCIMB 14021 / DFL 12</strain>
    </source>
</reference>
<name>A8LHS8_DINSH</name>
<dbReference type="GO" id="GO:0008933">
    <property type="term" value="F:peptidoglycan lytic transglycosylase activity"/>
    <property type="evidence" value="ECO:0007669"/>
    <property type="project" value="InterPro"/>
</dbReference>
<dbReference type="KEGG" id="dsh:Dshi_1133"/>
<dbReference type="SUPFAM" id="SSF53955">
    <property type="entry name" value="Lysozyme-like"/>
    <property type="match status" value="1"/>
</dbReference>
<keyword evidence="4" id="KW-0732">Signal</keyword>
<feature type="chain" id="PRO_5002722734" evidence="4">
    <location>
        <begin position="24"/>
        <end position="282"/>
    </location>
</feature>
<dbReference type="InterPro" id="IPR000189">
    <property type="entry name" value="Transglyc_AS"/>
</dbReference>
<dbReference type="InterPro" id="IPR023346">
    <property type="entry name" value="Lysozyme-like_dom_sf"/>
</dbReference>
<feature type="region of interest" description="Disordered" evidence="3">
    <location>
        <begin position="27"/>
        <end position="49"/>
    </location>
</feature>
<dbReference type="STRING" id="398580.Dshi_1133"/>
<dbReference type="PANTHER" id="PTHR37423:SF2">
    <property type="entry name" value="MEMBRANE-BOUND LYTIC MUREIN TRANSGLYCOSYLASE C"/>
    <property type="match status" value="1"/>
</dbReference>
<sequence length="282" mass="28721">MAQTPLSASVAAFLALAAGLTDAAAQATEATRPPPAAEFTFKKITPPAPGASRRITVQIVPTVPPPAPALATPGDQPARPQPNEDPAVGAFWSATGTELQTANPARFLTAVDFVTGDGGRDLPTPGLATLQGLAAAHGRTILASTIGTRVSPALVLSVMAVESSGRPDAVSPKGAQGLMQLIPATAARFDVDDPFDPADNIAGAVRYLDWLMGTFDGDAILALAGYNAGENAVKGAGGVPDYPETRAYVPKVLAAWRVARSLCASPPQLASDGCVFTTMAVN</sequence>
<dbReference type="EC" id="2.4.1.-" evidence="6"/>
<gene>
    <name evidence="6" type="ordered locus">Dshi_1133</name>
</gene>
<evidence type="ECO:0000256" key="3">
    <source>
        <dbReference type="SAM" id="MobiDB-lite"/>
    </source>
</evidence>
<evidence type="ECO:0000256" key="1">
    <source>
        <dbReference type="ARBA" id="ARBA00007734"/>
    </source>
</evidence>
<evidence type="ECO:0000256" key="2">
    <source>
        <dbReference type="ARBA" id="ARBA00009387"/>
    </source>
</evidence>
<dbReference type="InterPro" id="IPR008258">
    <property type="entry name" value="Transglycosylase_SLT_dom_1"/>
</dbReference>
<accession>A8LHS8</accession>
<feature type="signal peptide" evidence="4">
    <location>
        <begin position="1"/>
        <end position="23"/>
    </location>
</feature>
<dbReference type="CDD" id="cd00254">
    <property type="entry name" value="LT-like"/>
    <property type="match status" value="1"/>
</dbReference>
<dbReference type="Gene3D" id="1.10.530.10">
    <property type="match status" value="1"/>
</dbReference>
<dbReference type="OrthoDB" id="9815002at2"/>
<dbReference type="PROSITE" id="PS00922">
    <property type="entry name" value="TRANSGLYCOSYLASE"/>
    <property type="match status" value="1"/>
</dbReference>
<keyword evidence="7" id="KW-1185">Reference proteome</keyword>
<dbReference type="CAZy" id="GH23">
    <property type="family name" value="Glycoside Hydrolase Family 23"/>
</dbReference>
<protein>
    <submittedName>
        <fullName evidence="6">Lytic transglycosylase catalytic</fullName>
        <ecNumber evidence="6">2.4.1.-</ecNumber>
    </submittedName>
</protein>
<organism evidence="6 7">
    <name type="scientific">Dinoroseobacter shibae (strain DSM 16493 / NCIMB 14021 / DFL 12)</name>
    <dbReference type="NCBI Taxonomy" id="398580"/>
    <lineage>
        <taxon>Bacteria</taxon>
        <taxon>Pseudomonadati</taxon>
        <taxon>Pseudomonadota</taxon>
        <taxon>Alphaproteobacteria</taxon>
        <taxon>Rhodobacterales</taxon>
        <taxon>Roseobacteraceae</taxon>
        <taxon>Dinoroseobacter</taxon>
    </lineage>
</organism>